<evidence type="ECO:0000313" key="1">
    <source>
        <dbReference type="EMBL" id="MDM3955517.1"/>
    </source>
</evidence>
<name>A0AAW7I0E3_9PSED</name>
<sequence>MIWTRTILFVQAQKNPLAGGFFKSSPLQGTFLKRLSLGDGDMSHPKNTTAQSSVQAILTTKVGFLNAPISPVADQLLSVDAGMNAEDALRAARTLSSGLSQLCQHMHDSLNMGEMAYCDGMAALSFLGETVSALVWSVEKSVAAAAGRGGEQ</sequence>
<accession>A0AAW7I0E3</accession>
<reference evidence="1" key="1">
    <citation type="submission" date="2023-06" db="EMBL/GenBank/DDBJ databases">
        <title>MBL-encoding genomic islands in Pseudomonas spp. in Poland.</title>
        <authorList>
            <person name="Urbanowicz P."/>
            <person name="Izdebski R."/>
            <person name="Biedrzycka M."/>
            <person name="Gniadkowski M."/>
        </authorList>
    </citation>
    <scope>NUCLEOTIDE SEQUENCE</scope>
    <source>
        <strain evidence="1">NMI5768_13</strain>
    </source>
</reference>
<dbReference type="AlphaFoldDB" id="A0AAW7I0E3"/>
<evidence type="ECO:0000313" key="2">
    <source>
        <dbReference type="Proteomes" id="UP001165439"/>
    </source>
</evidence>
<evidence type="ECO:0008006" key="3">
    <source>
        <dbReference type="Google" id="ProtNLM"/>
    </source>
</evidence>
<comment type="caution">
    <text evidence="1">The sequence shown here is derived from an EMBL/GenBank/DDBJ whole genome shotgun (WGS) entry which is preliminary data.</text>
</comment>
<protein>
    <recommendedName>
        <fullName evidence="3">DUF3077 domain-containing protein</fullName>
    </recommendedName>
</protein>
<proteinExistence type="predicted"/>
<dbReference type="Proteomes" id="UP001165439">
    <property type="component" value="Unassembled WGS sequence"/>
</dbReference>
<organism evidence="1 2">
    <name type="scientific">Pseudomonas alloputida</name>
    <dbReference type="NCBI Taxonomy" id="1940621"/>
    <lineage>
        <taxon>Bacteria</taxon>
        <taxon>Pseudomonadati</taxon>
        <taxon>Pseudomonadota</taxon>
        <taxon>Gammaproteobacteria</taxon>
        <taxon>Pseudomonadales</taxon>
        <taxon>Pseudomonadaceae</taxon>
        <taxon>Pseudomonas</taxon>
    </lineage>
</organism>
<dbReference type="RefSeq" id="WP_289176114.1">
    <property type="nucleotide sequence ID" value="NZ_JAJSRF020000001.1"/>
</dbReference>
<gene>
    <name evidence="1" type="ORF">LU674_024800</name>
</gene>
<dbReference type="EMBL" id="JAJSRF020000001">
    <property type="protein sequence ID" value="MDM3955517.1"/>
    <property type="molecule type" value="Genomic_DNA"/>
</dbReference>